<dbReference type="STRING" id="521674.Plim_1037"/>
<feature type="region of interest" description="Disordered" evidence="1">
    <location>
        <begin position="139"/>
        <end position="169"/>
    </location>
</feature>
<organism evidence="2 3">
    <name type="scientific">Planctopirus limnophila (strain ATCC 43296 / DSM 3776 / IFAM 1008 / Mu 290)</name>
    <name type="common">Planctomyces limnophilus</name>
    <dbReference type="NCBI Taxonomy" id="521674"/>
    <lineage>
        <taxon>Bacteria</taxon>
        <taxon>Pseudomonadati</taxon>
        <taxon>Planctomycetota</taxon>
        <taxon>Planctomycetia</taxon>
        <taxon>Planctomycetales</taxon>
        <taxon>Planctomycetaceae</taxon>
        <taxon>Planctopirus</taxon>
    </lineage>
</organism>
<feature type="compositionally biased region" description="Acidic residues" evidence="1">
    <location>
        <begin position="160"/>
        <end position="169"/>
    </location>
</feature>
<name>D5STB1_PLAL2</name>
<proteinExistence type="predicted"/>
<keyword evidence="3" id="KW-1185">Reference proteome</keyword>
<reference evidence="2 3" key="1">
    <citation type="journal article" date="2010" name="Stand. Genomic Sci.">
        <title>Complete genome sequence of Planctomyces limnophilus type strain (Mu 290).</title>
        <authorList>
            <person name="Labutti K."/>
            <person name="Sikorski J."/>
            <person name="Schneider S."/>
            <person name="Nolan M."/>
            <person name="Lucas S."/>
            <person name="Glavina Del Rio T."/>
            <person name="Tice H."/>
            <person name="Cheng J.F."/>
            <person name="Goodwin L."/>
            <person name="Pitluck S."/>
            <person name="Liolios K."/>
            <person name="Ivanova N."/>
            <person name="Mavromatis K."/>
            <person name="Mikhailova N."/>
            <person name="Pati A."/>
            <person name="Chen A."/>
            <person name="Palaniappan K."/>
            <person name="Land M."/>
            <person name="Hauser L."/>
            <person name="Chang Y.J."/>
            <person name="Jeffries C.D."/>
            <person name="Tindall B.J."/>
            <person name="Rohde M."/>
            <person name="Goker M."/>
            <person name="Woyke T."/>
            <person name="Bristow J."/>
            <person name="Eisen J.A."/>
            <person name="Markowitz V."/>
            <person name="Hugenholtz P."/>
            <person name="Kyrpides N.C."/>
            <person name="Klenk H.P."/>
            <person name="Lapidus A."/>
        </authorList>
    </citation>
    <scope>NUCLEOTIDE SEQUENCE [LARGE SCALE GENOMIC DNA]</scope>
    <source>
        <strain evidence="3">ATCC 43296 / DSM 3776 / IFAM 1008 / 290</strain>
    </source>
</reference>
<dbReference type="HOGENOM" id="CLU_1577063_0_0_0"/>
<protein>
    <submittedName>
        <fullName evidence="2">Uncharacterized protein</fullName>
    </submittedName>
</protein>
<feature type="compositionally biased region" description="Basic and acidic residues" evidence="1">
    <location>
        <begin position="139"/>
        <end position="150"/>
    </location>
</feature>
<gene>
    <name evidence="2" type="ordered locus">Plim_1037</name>
</gene>
<dbReference type="AlphaFoldDB" id="D5STB1"/>
<dbReference type="RefSeq" id="WP_013109310.1">
    <property type="nucleotide sequence ID" value="NC_014148.1"/>
</dbReference>
<evidence type="ECO:0000313" key="3">
    <source>
        <dbReference type="Proteomes" id="UP000002220"/>
    </source>
</evidence>
<evidence type="ECO:0000313" key="2">
    <source>
        <dbReference type="EMBL" id="ADG66879.1"/>
    </source>
</evidence>
<dbReference type="Proteomes" id="UP000002220">
    <property type="component" value="Chromosome"/>
</dbReference>
<dbReference type="EMBL" id="CP001744">
    <property type="protein sequence ID" value="ADG66879.1"/>
    <property type="molecule type" value="Genomic_DNA"/>
</dbReference>
<feature type="region of interest" description="Disordered" evidence="1">
    <location>
        <begin position="36"/>
        <end position="79"/>
    </location>
</feature>
<accession>D5STB1</accession>
<dbReference type="KEGG" id="plm:Plim_1037"/>
<sequence>MEEIRKAPLEYCTGFDDSVVGQFWHSSCEQSLGGVGVRGGPPLPDEELPELPLEPLLPEDPLPLEWLDSDEPLSEEGEGVLECDELGEWELEGDGLEEWLERDSLELGLALLCEERLSDDGLAEDWLNEDDGVGEWLLSEDRLSEERLSDDSLDGGMGVVDDDDDDEDE</sequence>
<feature type="compositionally biased region" description="Acidic residues" evidence="1">
    <location>
        <begin position="67"/>
        <end position="79"/>
    </location>
</feature>
<evidence type="ECO:0000256" key="1">
    <source>
        <dbReference type="SAM" id="MobiDB-lite"/>
    </source>
</evidence>